<evidence type="ECO:0000256" key="1">
    <source>
        <dbReference type="SAM" id="MobiDB-lite"/>
    </source>
</evidence>
<sequence>MAPIHPVRATALRQAQSATSIYDPRGTKPASPSQSSLGKTQGTPKSRSSSAPRPKSILATACSSTGKSPNSRHRVQFAENNDTVETDDEPIILDDPIPNEPNIVDDPIPNEPIIVDDPVPNEPIIVDDPIPNVPGFIWPFQFPDRIQLAEVCKAQAVDTLYGCRGVLSLEHNSLLREKTRRAPEEVVEDLCNHVFVQTFELLVKKQEAGAAINTGAELTEEVNRITDVVLPIHTEGFGVCNYHADLRRMTVTVEQENVFEHLGADDYSITNVNFFRSPKELQANNMGAQFIHENLNPV</sequence>
<feature type="compositionally biased region" description="Polar residues" evidence="1">
    <location>
        <begin position="30"/>
        <end position="43"/>
    </location>
</feature>
<keyword evidence="3" id="KW-1185">Reference proteome</keyword>
<gene>
    <name evidence="2" type="ORF">M407DRAFT_30044</name>
</gene>
<evidence type="ECO:0000313" key="3">
    <source>
        <dbReference type="Proteomes" id="UP000054248"/>
    </source>
</evidence>
<dbReference type="HOGENOM" id="CLU_934447_0_0_1"/>
<feature type="compositionally biased region" description="Acidic residues" evidence="1">
    <location>
        <begin position="82"/>
        <end position="92"/>
    </location>
</feature>
<name>A0A0C3Q812_9AGAM</name>
<reference evidence="2 3" key="1">
    <citation type="submission" date="2014-04" db="EMBL/GenBank/DDBJ databases">
        <authorList>
            <consortium name="DOE Joint Genome Institute"/>
            <person name="Kuo A."/>
            <person name="Girlanda M."/>
            <person name="Perotto S."/>
            <person name="Kohler A."/>
            <person name="Nagy L.G."/>
            <person name="Floudas D."/>
            <person name="Copeland A."/>
            <person name="Barry K.W."/>
            <person name="Cichocki N."/>
            <person name="Veneault-Fourrey C."/>
            <person name="LaButti K."/>
            <person name="Lindquist E.A."/>
            <person name="Lipzen A."/>
            <person name="Lundell T."/>
            <person name="Morin E."/>
            <person name="Murat C."/>
            <person name="Sun H."/>
            <person name="Tunlid A."/>
            <person name="Henrissat B."/>
            <person name="Grigoriev I.V."/>
            <person name="Hibbett D.S."/>
            <person name="Martin F."/>
            <person name="Nordberg H.P."/>
            <person name="Cantor M.N."/>
            <person name="Hua S.X."/>
        </authorList>
    </citation>
    <scope>NUCLEOTIDE SEQUENCE [LARGE SCALE GENOMIC DNA]</scope>
    <source>
        <strain evidence="2 3">MUT 4182</strain>
    </source>
</reference>
<accession>A0A0C3Q812</accession>
<feature type="compositionally biased region" description="Low complexity" evidence="1">
    <location>
        <begin position="44"/>
        <end position="56"/>
    </location>
</feature>
<feature type="region of interest" description="Disordered" evidence="1">
    <location>
        <begin position="1"/>
        <end position="99"/>
    </location>
</feature>
<proteinExistence type="predicted"/>
<evidence type="ECO:0000313" key="2">
    <source>
        <dbReference type="EMBL" id="KIO20311.1"/>
    </source>
</evidence>
<reference evidence="3" key="2">
    <citation type="submission" date="2015-01" db="EMBL/GenBank/DDBJ databases">
        <title>Evolutionary Origins and Diversification of the Mycorrhizal Mutualists.</title>
        <authorList>
            <consortium name="DOE Joint Genome Institute"/>
            <consortium name="Mycorrhizal Genomics Consortium"/>
            <person name="Kohler A."/>
            <person name="Kuo A."/>
            <person name="Nagy L.G."/>
            <person name="Floudas D."/>
            <person name="Copeland A."/>
            <person name="Barry K.W."/>
            <person name="Cichocki N."/>
            <person name="Veneault-Fourrey C."/>
            <person name="LaButti K."/>
            <person name="Lindquist E.A."/>
            <person name="Lipzen A."/>
            <person name="Lundell T."/>
            <person name="Morin E."/>
            <person name="Murat C."/>
            <person name="Riley R."/>
            <person name="Ohm R."/>
            <person name="Sun H."/>
            <person name="Tunlid A."/>
            <person name="Henrissat B."/>
            <person name="Grigoriev I.V."/>
            <person name="Hibbett D.S."/>
            <person name="Martin F."/>
        </authorList>
    </citation>
    <scope>NUCLEOTIDE SEQUENCE [LARGE SCALE GENOMIC DNA]</scope>
    <source>
        <strain evidence="3">MUT 4182</strain>
    </source>
</reference>
<dbReference type="OrthoDB" id="3299113at2759"/>
<dbReference type="AlphaFoldDB" id="A0A0C3Q812"/>
<protein>
    <submittedName>
        <fullName evidence="2">Uncharacterized protein</fullName>
    </submittedName>
</protein>
<organism evidence="2 3">
    <name type="scientific">Tulasnella calospora MUT 4182</name>
    <dbReference type="NCBI Taxonomy" id="1051891"/>
    <lineage>
        <taxon>Eukaryota</taxon>
        <taxon>Fungi</taxon>
        <taxon>Dikarya</taxon>
        <taxon>Basidiomycota</taxon>
        <taxon>Agaricomycotina</taxon>
        <taxon>Agaricomycetes</taxon>
        <taxon>Cantharellales</taxon>
        <taxon>Tulasnellaceae</taxon>
        <taxon>Tulasnella</taxon>
    </lineage>
</organism>
<dbReference type="Proteomes" id="UP000054248">
    <property type="component" value="Unassembled WGS sequence"/>
</dbReference>
<dbReference type="EMBL" id="KN823179">
    <property type="protein sequence ID" value="KIO20311.1"/>
    <property type="molecule type" value="Genomic_DNA"/>
</dbReference>